<comment type="function">
    <text evidence="2">Involved in regulation of actin and microtubule organization. Part of a WAVE complex that activates the Arp2/3 complex.</text>
</comment>
<reference evidence="5 6" key="1">
    <citation type="submission" date="2019-12" db="EMBL/GenBank/DDBJ databases">
        <authorList>
            <person name="Alioto T."/>
            <person name="Alioto T."/>
            <person name="Gomez Garrido J."/>
        </authorList>
    </citation>
    <scope>NUCLEOTIDE SEQUENCE [LARGE SCALE GENOMIC DNA]</scope>
</reference>
<dbReference type="Proteomes" id="UP000594638">
    <property type="component" value="Unassembled WGS sequence"/>
</dbReference>
<dbReference type="GO" id="GO:0034237">
    <property type="term" value="F:protein kinase A regulatory subunit binding"/>
    <property type="evidence" value="ECO:0007669"/>
    <property type="project" value="TreeGrafter"/>
</dbReference>
<dbReference type="GO" id="GO:2000601">
    <property type="term" value="P:positive regulation of Arp2/3 complex-mediated actin nucleation"/>
    <property type="evidence" value="ECO:0007669"/>
    <property type="project" value="TreeGrafter"/>
</dbReference>
<comment type="similarity">
    <text evidence="1 2">Belongs to the SCAR/WAVE family.</text>
</comment>
<dbReference type="GO" id="GO:0030036">
    <property type="term" value="P:actin cytoskeleton organization"/>
    <property type="evidence" value="ECO:0007669"/>
    <property type="project" value="UniProtKB-UniRule"/>
</dbReference>
<evidence type="ECO:0000256" key="2">
    <source>
        <dbReference type="RuleBase" id="RU367034"/>
    </source>
</evidence>
<evidence type="ECO:0000256" key="3">
    <source>
        <dbReference type="SAM" id="MobiDB-lite"/>
    </source>
</evidence>
<dbReference type="GO" id="GO:0005856">
    <property type="term" value="C:cytoskeleton"/>
    <property type="evidence" value="ECO:0007669"/>
    <property type="project" value="UniProtKB-SubCell"/>
</dbReference>
<feature type="region of interest" description="Disordered" evidence="3">
    <location>
        <begin position="1301"/>
        <end position="1340"/>
    </location>
</feature>
<feature type="compositionally biased region" description="Basic and acidic residues" evidence="3">
    <location>
        <begin position="500"/>
        <end position="510"/>
    </location>
</feature>
<protein>
    <recommendedName>
        <fullName evidence="2">Protein SCAR</fullName>
    </recommendedName>
    <alternativeName>
        <fullName evidence="2">Protein WAVE</fullName>
    </alternativeName>
</protein>
<evidence type="ECO:0000313" key="6">
    <source>
        <dbReference type="Proteomes" id="UP000594638"/>
    </source>
</evidence>
<feature type="compositionally biased region" description="Polar residues" evidence="3">
    <location>
        <begin position="1311"/>
        <end position="1332"/>
    </location>
</feature>
<accession>A0A8S0UBH6</accession>
<keyword evidence="6" id="KW-1185">Reference proteome</keyword>
<evidence type="ECO:0000313" key="5">
    <source>
        <dbReference type="EMBL" id="CAA3014930.1"/>
    </source>
</evidence>
<keyword evidence="2" id="KW-0963">Cytoplasm</keyword>
<organism evidence="5 6">
    <name type="scientific">Olea europaea subsp. europaea</name>
    <dbReference type="NCBI Taxonomy" id="158383"/>
    <lineage>
        <taxon>Eukaryota</taxon>
        <taxon>Viridiplantae</taxon>
        <taxon>Streptophyta</taxon>
        <taxon>Embryophyta</taxon>
        <taxon>Tracheophyta</taxon>
        <taxon>Spermatophyta</taxon>
        <taxon>Magnoliopsida</taxon>
        <taxon>eudicotyledons</taxon>
        <taxon>Gunneridae</taxon>
        <taxon>Pentapetalae</taxon>
        <taxon>asterids</taxon>
        <taxon>lamiids</taxon>
        <taxon>Lamiales</taxon>
        <taxon>Oleaceae</taxon>
        <taxon>Oleeae</taxon>
        <taxon>Olea</taxon>
    </lineage>
</organism>
<dbReference type="OrthoDB" id="1929108at2759"/>
<keyword evidence="2" id="KW-0206">Cytoskeleton</keyword>
<dbReference type="GO" id="GO:0071933">
    <property type="term" value="F:Arp2/3 complex binding"/>
    <property type="evidence" value="ECO:0007669"/>
    <property type="project" value="TreeGrafter"/>
</dbReference>
<feature type="region of interest" description="Disordered" evidence="3">
    <location>
        <begin position="432"/>
        <end position="483"/>
    </location>
</feature>
<keyword evidence="2" id="KW-0009">Actin-binding</keyword>
<dbReference type="InterPro" id="IPR003124">
    <property type="entry name" value="WH2_dom"/>
</dbReference>
<sequence length="1607" mass="175433">MPMNRYEIRNEYSLADPELYRAADKDDPEALLEGVAMAGLVGVLRQLGDLAEFAAEIFRDLHEEVMVTAARGHGLMVRVEQLETDVPLIEKAFLSQTNHSSFFYNSGVDWHPNQKMDQNLITQGDLPRFIMDSYEECRGPPRLFLLDKFDVAGAGACLKRYTDPSSFKVEALSSGMTSTDVQRVKKTRKAKQKKGPHWRNGETREVVLPTAHAKLHQLFLKEHVENGISNPARRVKLKRKLNGFPFNLKTGKSYMEKLLNTSSPEHKVVHEVSVRSSPLKLPTNEPIETGPKVLEVRPVSTDTKSVGRGRSPPSSPDREGPILQASVYEMNEISTDDRISEVSIPNPIYEADNSSFASHGVTSGKDISVDEESKTEGSLDGYQSDDIASERENYVDAPSTMDSEMDTDSELRGKSDLVSLNIKRQLSISDANEQQLQAHSSGSQSVATSTLSDDGKKEMSSFSLSDTPSTSAENSPSNSDVSVEILSSTNIPETDILDRSSHLETGHGDDSVSQDPKPVVTDDTCVGRAEIPGHTDFGDLIPSSCVTDAIPTSLDLDSTSVVGKGAFSQSDIMPSTNIEITGELIHTEHDGTNMVTNLSYIPSIPSAALLVKDDFPPRLSAENHLTDESNGSMCENVPGVSMVSDVHFHTGDNSLGTSAEHLNSNDSDKEDLNLHENIDDHLYMMSSKNTISWIVATDIPNLHENGKSDHSDTISQYNDVCTPIVSEEKHLVDELDDENPNVFSDASNDLSCILEAAPENANDESSLDNMAQTVGANDDSTCTLVYNPIGSPNLILPHTEENSLYLPRKDFGPHDACDFVISAETTGNEIPVAENPKSCDSLGLQGMGISNDAYPLVLANVESSHCSEENLDEPLTTSNGLEVDGINLCTDLIEKDATDITLSSDPTSLDEVHVQLDEINSEADQSGAVVIATTVAATDNNSNEDGVEVWGINPCIEFTGKDASDITLSPDPTSLNKVHVQLDEMDSESYQSGTVVLATNVAATDINSDEDDVSSSVDLNKLPEASTCSSGDLDQNEFKTETKYLPDSCKQSGLAKEVDQLEATMSGSDAVLCSSPVDLDHPKSELSVNVPHSYRDLEVENTSDLINAARTQSALEQYGLAMEQESRWQGVHINHVEDSSTSHIHHDAEEKIKLLPNQSYQEDFPDTGEENLEVPQLKHVQNLDHNDPEGSCNASCLLVNIQNQPFISEIPVPGSYDVNMSGYSKDPLISTVPPFNLLSEANLINLEELPPLPPLPPVQWRTGKLQHASAPERIAKQHNVGQFLSSLPVVAEQNAQNQNLPLSAAKHEDSPSSQEYSTGNMMQSGTISSQVPHVDHPSNTENNCLVLRGNQVMNSSTMLPERYDEMPQDSFLMEKGCLVQSRLTAFSQETSVDTSSTNNVNSSNEVIRPSYHVAPEISSKEEEAPEISSKEEVAPEINSKVKVAPEIITKEEKLVSSSSSVEVHHTRPKAVEFLPPKMPVLVMPSSEGENTSPPVEDGIANGSRSMKQPRPRNPLIDAVVARDKSKLRKVTERIRPEIQKVDERDSLLEQIRSKSFNLKPAVANRPSIRGPKTNLKVAAILEKANAIRQVSLSLSLTHTRSTLARVF</sequence>
<feature type="compositionally biased region" description="Basic and acidic residues" evidence="3">
    <location>
        <begin position="367"/>
        <end position="377"/>
    </location>
</feature>
<name>A0A8S0UBH6_OLEEU</name>
<feature type="compositionally biased region" description="Polar residues" evidence="3">
    <location>
        <begin position="472"/>
        <end position="483"/>
    </location>
</feature>
<dbReference type="EMBL" id="CACTIH010007513">
    <property type="protein sequence ID" value="CAA3014930.1"/>
    <property type="molecule type" value="Genomic_DNA"/>
</dbReference>
<evidence type="ECO:0000259" key="4">
    <source>
        <dbReference type="PROSITE" id="PS51082"/>
    </source>
</evidence>
<comment type="subcellular location">
    <subcellularLocation>
        <location evidence="2">Cytoplasm</location>
        <location evidence="2">Cytoskeleton</location>
    </subcellularLocation>
</comment>
<dbReference type="Gramene" id="OE9A019547T5">
    <property type="protein sequence ID" value="OE9A019547C5"/>
    <property type="gene ID" value="OE9A019547"/>
</dbReference>
<feature type="compositionally biased region" description="Polar residues" evidence="3">
    <location>
        <begin position="352"/>
        <end position="361"/>
    </location>
</feature>
<proteinExistence type="inferred from homology"/>
<feature type="region of interest" description="Disordered" evidence="3">
    <location>
        <begin position="280"/>
        <end position="322"/>
    </location>
</feature>
<dbReference type="PROSITE" id="PS51082">
    <property type="entry name" value="WH2"/>
    <property type="match status" value="1"/>
</dbReference>
<dbReference type="PANTHER" id="PTHR12902:SF1">
    <property type="entry name" value="WISKOTT-ALDRICH SYNDROME PROTEIN FAMILY MEMBER"/>
    <property type="match status" value="1"/>
</dbReference>
<dbReference type="Gene3D" id="6.10.280.150">
    <property type="match status" value="1"/>
</dbReference>
<dbReference type="Gene3D" id="1.20.5.340">
    <property type="match status" value="1"/>
</dbReference>
<comment type="caution">
    <text evidence="5">The sequence shown here is derived from an EMBL/GenBank/DDBJ whole genome shotgun (WGS) entry which is preliminary data.</text>
</comment>
<dbReference type="PANTHER" id="PTHR12902">
    <property type="entry name" value="WASP-1"/>
    <property type="match status" value="1"/>
</dbReference>
<dbReference type="GO" id="GO:0003779">
    <property type="term" value="F:actin binding"/>
    <property type="evidence" value="ECO:0007669"/>
    <property type="project" value="UniProtKB-UniRule"/>
</dbReference>
<feature type="domain" description="WH2" evidence="4">
    <location>
        <begin position="1543"/>
        <end position="1561"/>
    </location>
</feature>
<evidence type="ECO:0000256" key="1">
    <source>
        <dbReference type="ARBA" id="ARBA00006993"/>
    </source>
</evidence>
<feature type="compositionally biased region" description="Low complexity" evidence="3">
    <location>
        <begin position="460"/>
        <end position="471"/>
    </location>
</feature>
<feature type="compositionally biased region" description="Polar residues" evidence="3">
    <location>
        <begin position="432"/>
        <end position="452"/>
    </location>
</feature>
<dbReference type="InterPro" id="IPR028288">
    <property type="entry name" value="SCAR/WAVE_fam"/>
</dbReference>
<gene>
    <name evidence="5" type="ORF">OLEA9_A019547</name>
</gene>
<feature type="region of interest" description="Disordered" evidence="3">
    <location>
        <begin position="500"/>
        <end position="522"/>
    </location>
</feature>
<feature type="region of interest" description="Disordered" evidence="3">
    <location>
        <begin position="351"/>
        <end position="413"/>
    </location>
</feature>